<organism evidence="3 4">
    <name type="scientific">Trueperella bialowiezensis</name>
    <dbReference type="NCBI Taxonomy" id="312285"/>
    <lineage>
        <taxon>Bacteria</taxon>
        <taxon>Bacillati</taxon>
        <taxon>Actinomycetota</taxon>
        <taxon>Actinomycetes</taxon>
        <taxon>Actinomycetales</taxon>
        <taxon>Actinomycetaceae</taxon>
        <taxon>Trueperella</taxon>
    </lineage>
</organism>
<dbReference type="EMBL" id="LR134476">
    <property type="protein sequence ID" value="VEI13545.1"/>
    <property type="molecule type" value="Genomic_DNA"/>
</dbReference>
<feature type="compositionally biased region" description="Basic and acidic residues" evidence="2">
    <location>
        <begin position="1"/>
        <end position="13"/>
    </location>
</feature>
<reference evidence="3 4" key="1">
    <citation type="submission" date="2018-12" db="EMBL/GenBank/DDBJ databases">
        <authorList>
            <consortium name="Pathogen Informatics"/>
        </authorList>
    </citation>
    <scope>NUCLEOTIDE SEQUENCE [LARGE SCALE GENOMIC DNA]</scope>
    <source>
        <strain evidence="3 4">NCTC13354</strain>
    </source>
</reference>
<feature type="region of interest" description="Disordered" evidence="2">
    <location>
        <begin position="172"/>
        <end position="209"/>
    </location>
</feature>
<proteinExistence type="predicted"/>
<keyword evidence="1" id="KW-0143">Chaperone</keyword>
<evidence type="ECO:0000256" key="1">
    <source>
        <dbReference type="ARBA" id="ARBA00023186"/>
    </source>
</evidence>
<dbReference type="AlphaFoldDB" id="A0A3S4Z5N6"/>
<dbReference type="PANTHER" id="PTHR34227:SF1">
    <property type="entry name" value="DIMETHYL SULFOXIDE REDUCTASE CHAPERONE-RELATED"/>
    <property type="match status" value="1"/>
</dbReference>
<evidence type="ECO:0000256" key="2">
    <source>
        <dbReference type="SAM" id="MobiDB-lite"/>
    </source>
</evidence>
<dbReference type="PANTHER" id="PTHR34227">
    <property type="entry name" value="CHAPERONE PROTEIN YCDY"/>
    <property type="match status" value="1"/>
</dbReference>
<evidence type="ECO:0000313" key="3">
    <source>
        <dbReference type="EMBL" id="VEI13545.1"/>
    </source>
</evidence>
<evidence type="ECO:0000313" key="4">
    <source>
        <dbReference type="Proteomes" id="UP000269542"/>
    </source>
</evidence>
<dbReference type="InterPro" id="IPR020945">
    <property type="entry name" value="DMSO/NO3_reduct_chaperone"/>
</dbReference>
<gene>
    <name evidence="3" type="ORF">NCTC13354_01262</name>
</gene>
<name>A0A3S4Z5N6_9ACTO</name>
<dbReference type="InterPro" id="IPR050289">
    <property type="entry name" value="TorD/DmsD_chaperones"/>
</dbReference>
<accession>A0A3S4Z5N6</accession>
<dbReference type="Gene3D" id="1.10.3480.10">
    <property type="entry name" value="TorD-like"/>
    <property type="match status" value="1"/>
</dbReference>
<keyword evidence="4" id="KW-1185">Reference proteome</keyword>
<protein>
    <submittedName>
        <fullName evidence="3">Twin-argninine leader-binding protein DmsD</fullName>
    </submittedName>
</protein>
<feature type="region of interest" description="Disordered" evidence="2">
    <location>
        <begin position="1"/>
        <end position="32"/>
    </location>
</feature>
<dbReference type="SUPFAM" id="SSF89155">
    <property type="entry name" value="TorD-like"/>
    <property type="match status" value="1"/>
</dbReference>
<dbReference type="OrthoDB" id="9795302at2"/>
<dbReference type="RefSeq" id="WP_126416645.1">
    <property type="nucleotide sequence ID" value="NZ_LR134476.1"/>
</dbReference>
<dbReference type="Pfam" id="PF02613">
    <property type="entry name" value="Nitrate_red_del"/>
    <property type="match status" value="1"/>
</dbReference>
<dbReference type="Proteomes" id="UP000269542">
    <property type="component" value="Chromosome"/>
</dbReference>
<dbReference type="InterPro" id="IPR036411">
    <property type="entry name" value="TorD-like_sf"/>
</dbReference>
<dbReference type="KEGG" id="tbw:NCTC13354_01262"/>
<sequence>MREHTEGGERAESGGRGLEGRGAAVPTGWRAAEGLSADAPAVNECAAERVDAEESADASFAAQRFVAECPVDRLDALAAAFLTLGRLHLEPPTAETLQLLEQMYHDWPLGRGWKLRGDQLADKNVDGASHIDDGFHAADSAVHADSVIHADSAGHPDSAVHADSAFHADSAGHADGAVADPKATSDSEAAAELEAKPDSDPVPDSDTADGLRSWAEAFAHGESAEQVHADLTTLYGRVAKAKVPPFESVHRGRDRLVFDEHTFEVRAYYRKLGLQAPHGNKVPDDHVGLEFNFVAQGLERLLVAIEHDALNDAATYAGIVHDFYTDHLSQWAPAMLAQARDEAETEFYRGVMSLSLGALTGLRQILIYFGS</sequence>